<evidence type="ECO:0000256" key="1">
    <source>
        <dbReference type="ARBA" id="ARBA00004141"/>
    </source>
</evidence>
<sequence length="177" mass="18473">MEMAASPKPEPDTNEKSNPIVGGEGITGGPSPPLVCLSRFVGDSAAGAVMGSIFGYGTGLVKKKGLKGSFADAGSSAKTFAVLSGVHGLVVCFLRRLRGKDDGAPQALFQNCLTFGAFSCIMEGMNRQQPALACPPMMSGPQAVLPPFTLPLPKNIMEGFSSFCQSLAKLEKKDIHH</sequence>
<evidence type="ECO:0000256" key="3">
    <source>
        <dbReference type="ARBA" id="ARBA00022989"/>
    </source>
</evidence>
<dbReference type="EMBL" id="JAUJYN010000004">
    <property type="protein sequence ID" value="KAK1272769.1"/>
    <property type="molecule type" value="Genomic_DNA"/>
</dbReference>
<keyword evidence="2" id="KW-0812">Transmembrane</keyword>
<evidence type="ECO:0000313" key="6">
    <source>
        <dbReference type="EMBL" id="KAK1272769.1"/>
    </source>
</evidence>
<comment type="subcellular location">
    <subcellularLocation>
        <location evidence="1">Membrane</location>
        <topology evidence="1">Multi-pass membrane protein</topology>
    </subcellularLocation>
</comment>
<dbReference type="InterPro" id="IPR039175">
    <property type="entry name" value="TIM22"/>
</dbReference>
<organism evidence="6 7">
    <name type="scientific">Acorus gramineus</name>
    <name type="common">Dwarf sweet flag</name>
    <dbReference type="NCBI Taxonomy" id="55184"/>
    <lineage>
        <taxon>Eukaryota</taxon>
        <taxon>Viridiplantae</taxon>
        <taxon>Streptophyta</taxon>
        <taxon>Embryophyta</taxon>
        <taxon>Tracheophyta</taxon>
        <taxon>Spermatophyta</taxon>
        <taxon>Magnoliopsida</taxon>
        <taxon>Liliopsida</taxon>
        <taxon>Acoraceae</taxon>
        <taxon>Acorus</taxon>
    </lineage>
</organism>
<protein>
    <submittedName>
        <fullName evidence="6">Mitochondrial import inner membrane translocase subunit TIM22-2</fullName>
    </submittedName>
</protein>
<dbReference type="PANTHER" id="PTHR14110:SF1">
    <property type="entry name" value="CHLOROPLASTIC IMPORT INNER MEMBRANE TRANSLOCASE SUBUNIT TIM22-2-RELATED"/>
    <property type="match status" value="1"/>
</dbReference>
<dbReference type="GO" id="GO:0008320">
    <property type="term" value="F:protein transmembrane transporter activity"/>
    <property type="evidence" value="ECO:0007669"/>
    <property type="project" value="TreeGrafter"/>
</dbReference>
<dbReference type="PANTHER" id="PTHR14110">
    <property type="entry name" value="MITOCHONDRIAL IMPORT INNER MEMBRANE TRANSLOCASE SUBUNIT TIM22"/>
    <property type="match status" value="1"/>
</dbReference>
<feature type="region of interest" description="Disordered" evidence="5">
    <location>
        <begin position="1"/>
        <end position="24"/>
    </location>
</feature>
<proteinExistence type="predicted"/>
<dbReference type="Proteomes" id="UP001179952">
    <property type="component" value="Unassembled WGS sequence"/>
</dbReference>
<evidence type="ECO:0000256" key="5">
    <source>
        <dbReference type="SAM" id="MobiDB-lite"/>
    </source>
</evidence>
<comment type="caution">
    <text evidence="6">The sequence shown here is derived from an EMBL/GenBank/DDBJ whole genome shotgun (WGS) entry which is preliminary data.</text>
</comment>
<evidence type="ECO:0000313" key="7">
    <source>
        <dbReference type="Proteomes" id="UP001179952"/>
    </source>
</evidence>
<keyword evidence="7" id="KW-1185">Reference proteome</keyword>
<name>A0AAV9B8V8_ACOGR</name>
<keyword evidence="3" id="KW-1133">Transmembrane helix</keyword>
<gene>
    <name evidence="6" type="ORF">QJS04_geneDACA022702</name>
</gene>
<dbReference type="GO" id="GO:0009941">
    <property type="term" value="C:chloroplast envelope"/>
    <property type="evidence" value="ECO:0007669"/>
    <property type="project" value="TreeGrafter"/>
</dbReference>
<dbReference type="GO" id="GO:0042721">
    <property type="term" value="C:TIM22 mitochondrial import inner membrane insertion complex"/>
    <property type="evidence" value="ECO:0007669"/>
    <property type="project" value="InterPro"/>
</dbReference>
<evidence type="ECO:0000256" key="4">
    <source>
        <dbReference type="ARBA" id="ARBA00023136"/>
    </source>
</evidence>
<dbReference type="GO" id="GO:0045039">
    <property type="term" value="P:protein insertion into mitochondrial inner membrane"/>
    <property type="evidence" value="ECO:0007669"/>
    <property type="project" value="InterPro"/>
</dbReference>
<reference evidence="6" key="1">
    <citation type="journal article" date="2023" name="Nat. Commun.">
        <title>Diploid and tetraploid genomes of Acorus and the evolution of monocots.</title>
        <authorList>
            <person name="Ma L."/>
            <person name="Liu K.W."/>
            <person name="Li Z."/>
            <person name="Hsiao Y.Y."/>
            <person name="Qi Y."/>
            <person name="Fu T."/>
            <person name="Tang G.D."/>
            <person name="Zhang D."/>
            <person name="Sun W.H."/>
            <person name="Liu D.K."/>
            <person name="Li Y."/>
            <person name="Chen G.Z."/>
            <person name="Liu X.D."/>
            <person name="Liao X.Y."/>
            <person name="Jiang Y.T."/>
            <person name="Yu X."/>
            <person name="Hao Y."/>
            <person name="Huang J."/>
            <person name="Zhao X.W."/>
            <person name="Ke S."/>
            <person name="Chen Y.Y."/>
            <person name="Wu W.L."/>
            <person name="Hsu J.L."/>
            <person name="Lin Y.F."/>
            <person name="Huang M.D."/>
            <person name="Li C.Y."/>
            <person name="Huang L."/>
            <person name="Wang Z.W."/>
            <person name="Zhao X."/>
            <person name="Zhong W.Y."/>
            <person name="Peng D.H."/>
            <person name="Ahmad S."/>
            <person name="Lan S."/>
            <person name="Zhang J.S."/>
            <person name="Tsai W.C."/>
            <person name="Van de Peer Y."/>
            <person name="Liu Z.J."/>
        </authorList>
    </citation>
    <scope>NUCLEOTIDE SEQUENCE</scope>
    <source>
        <strain evidence="6">SCP</strain>
    </source>
</reference>
<dbReference type="AlphaFoldDB" id="A0AAV9B8V8"/>
<dbReference type="GO" id="GO:0045036">
    <property type="term" value="P:protein targeting to chloroplast"/>
    <property type="evidence" value="ECO:0007669"/>
    <property type="project" value="TreeGrafter"/>
</dbReference>
<keyword evidence="4" id="KW-0472">Membrane</keyword>
<evidence type="ECO:0000256" key="2">
    <source>
        <dbReference type="ARBA" id="ARBA00022692"/>
    </source>
</evidence>
<accession>A0AAV9B8V8</accession>
<reference evidence="6" key="2">
    <citation type="submission" date="2023-06" db="EMBL/GenBank/DDBJ databases">
        <authorList>
            <person name="Ma L."/>
            <person name="Liu K.-W."/>
            <person name="Li Z."/>
            <person name="Hsiao Y.-Y."/>
            <person name="Qi Y."/>
            <person name="Fu T."/>
            <person name="Tang G."/>
            <person name="Zhang D."/>
            <person name="Sun W.-H."/>
            <person name="Liu D.-K."/>
            <person name="Li Y."/>
            <person name="Chen G.-Z."/>
            <person name="Liu X.-D."/>
            <person name="Liao X.-Y."/>
            <person name="Jiang Y.-T."/>
            <person name="Yu X."/>
            <person name="Hao Y."/>
            <person name="Huang J."/>
            <person name="Zhao X.-W."/>
            <person name="Ke S."/>
            <person name="Chen Y.-Y."/>
            <person name="Wu W.-L."/>
            <person name="Hsu J.-L."/>
            <person name="Lin Y.-F."/>
            <person name="Huang M.-D."/>
            <person name="Li C.-Y."/>
            <person name="Huang L."/>
            <person name="Wang Z.-W."/>
            <person name="Zhao X."/>
            <person name="Zhong W.-Y."/>
            <person name="Peng D.-H."/>
            <person name="Ahmad S."/>
            <person name="Lan S."/>
            <person name="Zhang J.-S."/>
            <person name="Tsai W.-C."/>
            <person name="Van De Peer Y."/>
            <person name="Liu Z.-J."/>
        </authorList>
    </citation>
    <scope>NUCLEOTIDE SEQUENCE</scope>
    <source>
        <strain evidence="6">SCP</strain>
        <tissue evidence="6">Leaves</tissue>
    </source>
</reference>